<keyword evidence="1" id="KW-1133">Transmembrane helix</keyword>
<reference evidence="2 3" key="1">
    <citation type="submission" date="2019-06" db="EMBL/GenBank/DDBJ databases">
        <title>WGS assembly of Gossypium darwinii.</title>
        <authorList>
            <person name="Chen Z.J."/>
            <person name="Sreedasyam A."/>
            <person name="Ando A."/>
            <person name="Song Q."/>
            <person name="De L."/>
            <person name="Hulse-Kemp A."/>
            <person name="Ding M."/>
            <person name="Ye W."/>
            <person name="Kirkbride R."/>
            <person name="Jenkins J."/>
            <person name="Plott C."/>
            <person name="Lovell J."/>
            <person name="Lin Y.-M."/>
            <person name="Vaughn R."/>
            <person name="Liu B."/>
            <person name="Li W."/>
            <person name="Simpson S."/>
            <person name="Scheffler B."/>
            <person name="Saski C."/>
            <person name="Grover C."/>
            <person name="Hu G."/>
            <person name="Conover J."/>
            <person name="Carlson J."/>
            <person name="Shu S."/>
            <person name="Boston L."/>
            <person name="Williams M."/>
            <person name="Peterson D."/>
            <person name="Mcgee K."/>
            <person name="Jones D."/>
            <person name="Wendel J."/>
            <person name="Stelly D."/>
            <person name="Grimwood J."/>
            <person name="Schmutz J."/>
        </authorList>
    </citation>
    <scope>NUCLEOTIDE SEQUENCE [LARGE SCALE GENOMIC DNA]</scope>
    <source>
        <strain evidence="2">1808015.09</strain>
    </source>
</reference>
<evidence type="ECO:0008006" key="4">
    <source>
        <dbReference type="Google" id="ProtNLM"/>
    </source>
</evidence>
<protein>
    <recommendedName>
        <fullName evidence="4">MAPK kinase substrate protein</fullName>
    </recommendedName>
</protein>
<gene>
    <name evidence="2" type="ORF">ES288_A06G069800v1</name>
</gene>
<sequence length="150" mass="16501">MEMKLQRSTTSFRRQGSSGLIWNDKFLSGDLNLMKKLNTNQGNRRSVALMTRSGSEGHNGRMSVNAASPTIDPPSPKISGCGFCGVLGKPTKKIVSNKRKQERCKGESTSNKLKCFMNSVIKTGFSSGALYRVVFFDSFVCVFISINSFV</sequence>
<proteinExistence type="predicted"/>
<dbReference type="PANTHER" id="PTHR33730">
    <property type="entry name" value="OS05G0542732 PROTEIN-RELATED"/>
    <property type="match status" value="1"/>
</dbReference>
<keyword evidence="1" id="KW-0812">Transmembrane</keyword>
<dbReference type="PANTHER" id="PTHR33730:SF34">
    <property type="entry name" value="PLANT_F18B13-26 PROTEIN"/>
    <property type="match status" value="1"/>
</dbReference>
<evidence type="ECO:0000256" key="1">
    <source>
        <dbReference type="SAM" id="Phobius"/>
    </source>
</evidence>
<dbReference type="Proteomes" id="UP000323506">
    <property type="component" value="Chromosome A06"/>
</dbReference>
<dbReference type="AlphaFoldDB" id="A0A5D2G3X8"/>
<keyword evidence="3" id="KW-1185">Reference proteome</keyword>
<feature type="transmembrane region" description="Helical" evidence="1">
    <location>
        <begin position="129"/>
        <end position="149"/>
    </location>
</feature>
<keyword evidence="1" id="KW-0472">Membrane</keyword>
<organism evidence="2 3">
    <name type="scientific">Gossypium darwinii</name>
    <name type="common">Darwin's cotton</name>
    <name type="synonym">Gossypium barbadense var. darwinii</name>
    <dbReference type="NCBI Taxonomy" id="34276"/>
    <lineage>
        <taxon>Eukaryota</taxon>
        <taxon>Viridiplantae</taxon>
        <taxon>Streptophyta</taxon>
        <taxon>Embryophyta</taxon>
        <taxon>Tracheophyta</taxon>
        <taxon>Spermatophyta</taxon>
        <taxon>Magnoliopsida</taxon>
        <taxon>eudicotyledons</taxon>
        <taxon>Gunneridae</taxon>
        <taxon>Pentapetalae</taxon>
        <taxon>rosids</taxon>
        <taxon>malvids</taxon>
        <taxon>Malvales</taxon>
        <taxon>Malvaceae</taxon>
        <taxon>Malvoideae</taxon>
        <taxon>Gossypium</taxon>
    </lineage>
</organism>
<evidence type="ECO:0000313" key="2">
    <source>
        <dbReference type="EMBL" id="TYH12473.1"/>
    </source>
</evidence>
<dbReference type="InterPro" id="IPR031421">
    <property type="entry name" value="DUF4666"/>
</dbReference>
<dbReference type="Pfam" id="PF15697">
    <property type="entry name" value="DUF4666"/>
    <property type="match status" value="1"/>
</dbReference>
<name>A0A5D2G3X8_GOSDA</name>
<accession>A0A5D2G3X8</accession>
<evidence type="ECO:0000313" key="3">
    <source>
        <dbReference type="Proteomes" id="UP000323506"/>
    </source>
</evidence>
<dbReference type="EMBL" id="CM017693">
    <property type="protein sequence ID" value="TYH12473.1"/>
    <property type="molecule type" value="Genomic_DNA"/>
</dbReference>